<dbReference type="EMBL" id="JACHIN010000010">
    <property type="protein sequence ID" value="MBB5081527.1"/>
    <property type="molecule type" value="Genomic_DNA"/>
</dbReference>
<reference evidence="1 2" key="1">
    <citation type="submission" date="2020-08" db="EMBL/GenBank/DDBJ databases">
        <title>Genomic Encyclopedia of Type Strains, Phase IV (KMG-IV): sequencing the most valuable type-strain genomes for metagenomic binning, comparative biology and taxonomic classification.</title>
        <authorList>
            <person name="Goeker M."/>
        </authorList>
    </citation>
    <scope>NUCLEOTIDE SEQUENCE [LARGE SCALE GENOMIC DNA]</scope>
    <source>
        <strain evidence="1 2">DSM 45385</strain>
    </source>
</reference>
<keyword evidence="2" id="KW-1185">Reference proteome</keyword>
<dbReference type="RefSeq" id="WP_184968911.1">
    <property type="nucleotide sequence ID" value="NZ_JACHIN010000010.1"/>
</dbReference>
<name>A0A7W8A8E5_9ACTN</name>
<proteinExistence type="predicted"/>
<comment type="caution">
    <text evidence="1">The sequence shown here is derived from an EMBL/GenBank/DDBJ whole genome shotgun (WGS) entry which is preliminary data.</text>
</comment>
<evidence type="ECO:0000313" key="2">
    <source>
        <dbReference type="Proteomes" id="UP000568380"/>
    </source>
</evidence>
<accession>A0A7W8A8E5</accession>
<evidence type="ECO:0000313" key="1">
    <source>
        <dbReference type="EMBL" id="MBB5081527.1"/>
    </source>
</evidence>
<dbReference type="AlphaFoldDB" id="A0A7W8A8E5"/>
<dbReference type="Proteomes" id="UP000568380">
    <property type="component" value="Unassembled WGS sequence"/>
</dbReference>
<protein>
    <submittedName>
        <fullName evidence="1">Uncharacterized protein</fullName>
    </submittedName>
</protein>
<sequence length="49" mass="4895">MAVNAAALTRRGRAAPGEQKFAAAYAKGRELEGEPAVSALISGASGQHG</sequence>
<organism evidence="1 2">
    <name type="scientific">Nonomuraea endophytica</name>
    <dbReference type="NCBI Taxonomy" id="714136"/>
    <lineage>
        <taxon>Bacteria</taxon>
        <taxon>Bacillati</taxon>
        <taxon>Actinomycetota</taxon>
        <taxon>Actinomycetes</taxon>
        <taxon>Streptosporangiales</taxon>
        <taxon>Streptosporangiaceae</taxon>
        <taxon>Nonomuraea</taxon>
    </lineage>
</organism>
<gene>
    <name evidence="1" type="ORF">HNR40_007022</name>
</gene>